<gene>
    <name evidence="5" type="ORF">CLV47_101235</name>
</gene>
<dbReference type="Gene3D" id="3.40.50.1100">
    <property type="match status" value="2"/>
</dbReference>
<comment type="caution">
    <text evidence="5">The sequence shown here is derived from an EMBL/GenBank/DDBJ whole genome shotgun (WGS) entry which is preliminary data.</text>
</comment>
<dbReference type="GO" id="GO:0004794">
    <property type="term" value="F:threonine deaminase activity"/>
    <property type="evidence" value="ECO:0007669"/>
    <property type="project" value="TreeGrafter"/>
</dbReference>
<proteinExistence type="predicted"/>
<dbReference type="GO" id="GO:0006567">
    <property type="term" value="P:L-threonine catabolic process"/>
    <property type="evidence" value="ECO:0007669"/>
    <property type="project" value="TreeGrafter"/>
</dbReference>
<evidence type="ECO:0000313" key="6">
    <source>
        <dbReference type="Proteomes" id="UP000237752"/>
    </source>
</evidence>
<organism evidence="5 6">
    <name type="scientific">Antricoccus suffuscus</name>
    <dbReference type="NCBI Taxonomy" id="1629062"/>
    <lineage>
        <taxon>Bacteria</taxon>
        <taxon>Bacillati</taxon>
        <taxon>Actinomycetota</taxon>
        <taxon>Actinomycetes</taxon>
        <taxon>Geodermatophilales</taxon>
        <taxon>Antricoccaceae</taxon>
        <taxon>Antricoccus</taxon>
    </lineage>
</organism>
<keyword evidence="3" id="KW-0456">Lyase</keyword>
<comment type="cofactor">
    <cofactor evidence="1">
        <name>pyridoxal 5'-phosphate</name>
        <dbReference type="ChEBI" id="CHEBI:597326"/>
    </cofactor>
</comment>
<dbReference type="InterPro" id="IPR036052">
    <property type="entry name" value="TrpB-like_PALP_sf"/>
</dbReference>
<dbReference type="PANTHER" id="PTHR48078">
    <property type="entry name" value="THREONINE DEHYDRATASE, MITOCHONDRIAL-RELATED"/>
    <property type="match status" value="1"/>
</dbReference>
<sequence>MDLPELSAAVAEARRRIGGRVRRTPVVDAVVPTPAGPREVTFKLEYLQHSGSFKARGSINAVLAASEQGLIGESGIAIASGGNAGIAAAWSAAQVGCPASVFVPENAPAAKIARLRSLGADVVLKGKEYAEALHAAEEFVRRSGALQLHAYDLPDVVAGAGVVGLELLEQRPDIDTVLVAVGGGGLVAGIASAVTPRHVVGVEPSGIPTLADALAAGAPVDVPVDSIAADALGARRLGEIAYAVTTQAKVQSVLIPDAEIVRARAWLWGELRVAVEYAAATALAPLLSGAFVPAEGARVAVILCGANTDPSDLS</sequence>
<protein>
    <submittedName>
        <fullName evidence="5">Threonine dehydratase</fullName>
    </submittedName>
</protein>
<evidence type="ECO:0000313" key="5">
    <source>
        <dbReference type="EMBL" id="PRZ44110.1"/>
    </source>
</evidence>
<evidence type="ECO:0000256" key="3">
    <source>
        <dbReference type="ARBA" id="ARBA00023239"/>
    </source>
</evidence>
<dbReference type="SUPFAM" id="SSF53686">
    <property type="entry name" value="Tryptophan synthase beta subunit-like PLP-dependent enzymes"/>
    <property type="match status" value="1"/>
</dbReference>
<dbReference type="GO" id="GO:0009097">
    <property type="term" value="P:isoleucine biosynthetic process"/>
    <property type="evidence" value="ECO:0007669"/>
    <property type="project" value="TreeGrafter"/>
</dbReference>
<accession>A0A2T1A687</accession>
<dbReference type="RefSeq" id="WP_106347160.1">
    <property type="nucleotide sequence ID" value="NZ_PVUE01000001.1"/>
</dbReference>
<evidence type="ECO:0000256" key="1">
    <source>
        <dbReference type="ARBA" id="ARBA00001933"/>
    </source>
</evidence>
<keyword evidence="6" id="KW-1185">Reference proteome</keyword>
<dbReference type="InterPro" id="IPR050147">
    <property type="entry name" value="Ser/Thr_Dehydratase"/>
</dbReference>
<keyword evidence="2" id="KW-0663">Pyridoxal phosphate</keyword>
<dbReference type="AlphaFoldDB" id="A0A2T1A687"/>
<evidence type="ECO:0000256" key="2">
    <source>
        <dbReference type="ARBA" id="ARBA00022898"/>
    </source>
</evidence>
<dbReference type="NCBIfam" id="NF006094">
    <property type="entry name" value="PRK08246.1"/>
    <property type="match status" value="1"/>
</dbReference>
<dbReference type="Proteomes" id="UP000237752">
    <property type="component" value="Unassembled WGS sequence"/>
</dbReference>
<name>A0A2T1A687_9ACTN</name>
<dbReference type="GO" id="GO:0006565">
    <property type="term" value="P:L-serine catabolic process"/>
    <property type="evidence" value="ECO:0007669"/>
    <property type="project" value="TreeGrafter"/>
</dbReference>
<dbReference type="PANTHER" id="PTHR48078:SF6">
    <property type="entry name" value="L-THREONINE DEHYDRATASE CATABOLIC TDCB"/>
    <property type="match status" value="1"/>
</dbReference>
<dbReference type="EMBL" id="PVUE01000001">
    <property type="protein sequence ID" value="PRZ44110.1"/>
    <property type="molecule type" value="Genomic_DNA"/>
</dbReference>
<feature type="domain" description="Tryptophan synthase beta chain-like PALP" evidence="4">
    <location>
        <begin position="21"/>
        <end position="305"/>
    </location>
</feature>
<evidence type="ECO:0000259" key="4">
    <source>
        <dbReference type="Pfam" id="PF00291"/>
    </source>
</evidence>
<dbReference type="GO" id="GO:0003941">
    <property type="term" value="F:L-serine ammonia-lyase activity"/>
    <property type="evidence" value="ECO:0007669"/>
    <property type="project" value="TreeGrafter"/>
</dbReference>
<dbReference type="InterPro" id="IPR001926">
    <property type="entry name" value="TrpB-like_PALP"/>
</dbReference>
<dbReference type="OrthoDB" id="9811476at2"/>
<dbReference type="Pfam" id="PF00291">
    <property type="entry name" value="PALP"/>
    <property type="match status" value="1"/>
</dbReference>
<reference evidence="5 6" key="1">
    <citation type="submission" date="2018-03" db="EMBL/GenBank/DDBJ databases">
        <title>Genomic Encyclopedia of Archaeal and Bacterial Type Strains, Phase II (KMG-II): from individual species to whole genera.</title>
        <authorList>
            <person name="Goeker M."/>
        </authorList>
    </citation>
    <scope>NUCLEOTIDE SEQUENCE [LARGE SCALE GENOMIC DNA]</scope>
    <source>
        <strain evidence="5 6">DSM 100065</strain>
    </source>
</reference>